<dbReference type="AlphaFoldDB" id="A0AAV3PYQ7"/>
<feature type="compositionally biased region" description="Gly residues" evidence="1">
    <location>
        <begin position="25"/>
        <end position="37"/>
    </location>
</feature>
<protein>
    <submittedName>
        <fullName evidence="2">Uncharacterized protein</fullName>
    </submittedName>
</protein>
<feature type="compositionally biased region" description="Basic and acidic residues" evidence="1">
    <location>
        <begin position="7"/>
        <end position="23"/>
    </location>
</feature>
<sequence>MDEDDSIRDGFDKDSLPEIHTIHSDGGGTPKGRGRGSLKGSKTTPIIPYPPDMTVRQILGFGKYIEEVYNDTAYEQRKLGPR</sequence>
<reference evidence="2 3" key="1">
    <citation type="submission" date="2024-01" db="EMBL/GenBank/DDBJ databases">
        <title>The complete chloroplast genome sequence of Lithospermum erythrorhizon: insights into the phylogenetic relationship among Boraginaceae species and the maternal lineages of purple gromwells.</title>
        <authorList>
            <person name="Okada T."/>
            <person name="Watanabe K."/>
        </authorList>
    </citation>
    <scope>NUCLEOTIDE SEQUENCE [LARGE SCALE GENOMIC DNA]</scope>
</reference>
<keyword evidence="3" id="KW-1185">Reference proteome</keyword>
<proteinExistence type="predicted"/>
<dbReference type="Proteomes" id="UP001454036">
    <property type="component" value="Unassembled WGS sequence"/>
</dbReference>
<accession>A0AAV3PYQ7</accession>
<dbReference type="EMBL" id="BAABME010019363">
    <property type="protein sequence ID" value="GAA0156949.1"/>
    <property type="molecule type" value="Genomic_DNA"/>
</dbReference>
<gene>
    <name evidence="2" type="ORF">LIER_38378</name>
</gene>
<name>A0AAV3PYQ7_LITER</name>
<feature type="region of interest" description="Disordered" evidence="1">
    <location>
        <begin position="1"/>
        <end position="49"/>
    </location>
</feature>
<evidence type="ECO:0000256" key="1">
    <source>
        <dbReference type="SAM" id="MobiDB-lite"/>
    </source>
</evidence>
<evidence type="ECO:0000313" key="3">
    <source>
        <dbReference type="Proteomes" id="UP001454036"/>
    </source>
</evidence>
<evidence type="ECO:0000313" key="2">
    <source>
        <dbReference type="EMBL" id="GAA0156949.1"/>
    </source>
</evidence>
<organism evidence="2 3">
    <name type="scientific">Lithospermum erythrorhizon</name>
    <name type="common">Purple gromwell</name>
    <name type="synonym">Lithospermum officinale var. erythrorhizon</name>
    <dbReference type="NCBI Taxonomy" id="34254"/>
    <lineage>
        <taxon>Eukaryota</taxon>
        <taxon>Viridiplantae</taxon>
        <taxon>Streptophyta</taxon>
        <taxon>Embryophyta</taxon>
        <taxon>Tracheophyta</taxon>
        <taxon>Spermatophyta</taxon>
        <taxon>Magnoliopsida</taxon>
        <taxon>eudicotyledons</taxon>
        <taxon>Gunneridae</taxon>
        <taxon>Pentapetalae</taxon>
        <taxon>asterids</taxon>
        <taxon>lamiids</taxon>
        <taxon>Boraginales</taxon>
        <taxon>Boraginaceae</taxon>
        <taxon>Boraginoideae</taxon>
        <taxon>Lithospermeae</taxon>
        <taxon>Lithospermum</taxon>
    </lineage>
</organism>
<comment type="caution">
    <text evidence="2">The sequence shown here is derived from an EMBL/GenBank/DDBJ whole genome shotgun (WGS) entry which is preliminary data.</text>
</comment>